<evidence type="ECO:0008006" key="6">
    <source>
        <dbReference type="Google" id="ProtNLM"/>
    </source>
</evidence>
<dbReference type="Proteomes" id="UP001359781">
    <property type="component" value="Unassembled WGS sequence"/>
</dbReference>
<gene>
    <name evidence="4" type="ORF">V5S96_02310</name>
</gene>
<feature type="region of interest" description="Disordered" evidence="1">
    <location>
        <begin position="203"/>
        <end position="227"/>
    </location>
</feature>
<feature type="compositionally biased region" description="Polar residues" evidence="1">
    <location>
        <begin position="453"/>
        <end position="462"/>
    </location>
</feature>
<keyword evidence="5" id="KW-1185">Reference proteome</keyword>
<evidence type="ECO:0000313" key="4">
    <source>
        <dbReference type="EMBL" id="MEJ4099194.1"/>
    </source>
</evidence>
<reference evidence="4 5" key="1">
    <citation type="submission" date="2024-02" db="EMBL/GenBank/DDBJ databases">
        <title>Whole genome sequencing and characterization of Corynebacterium isolated from the ocular surface of dry eye disease sufferers.</title>
        <authorList>
            <person name="Naqvi M."/>
        </authorList>
    </citation>
    <scope>NUCLEOTIDE SEQUENCE [LARGE SCALE GENOMIC DNA]</scope>
    <source>
        <strain evidence="4 5">PCRF</strain>
    </source>
</reference>
<feature type="region of interest" description="Disordered" evidence="1">
    <location>
        <begin position="429"/>
        <end position="477"/>
    </location>
</feature>
<keyword evidence="2" id="KW-0472">Membrane</keyword>
<dbReference type="EMBL" id="JBAHVJ010000002">
    <property type="protein sequence ID" value="MEJ4099194.1"/>
    <property type="molecule type" value="Genomic_DNA"/>
</dbReference>
<keyword evidence="3" id="KW-0732">Signal</keyword>
<evidence type="ECO:0000256" key="3">
    <source>
        <dbReference type="SAM" id="SignalP"/>
    </source>
</evidence>
<proteinExistence type="predicted"/>
<evidence type="ECO:0000313" key="5">
    <source>
        <dbReference type="Proteomes" id="UP001359781"/>
    </source>
</evidence>
<protein>
    <recommendedName>
        <fullName evidence="6">Secreted protein</fullName>
    </recommendedName>
</protein>
<evidence type="ECO:0000256" key="2">
    <source>
        <dbReference type="SAM" id="Phobius"/>
    </source>
</evidence>
<name>A0ABU8NYI3_9CORY</name>
<feature type="region of interest" description="Disordered" evidence="1">
    <location>
        <begin position="311"/>
        <end position="348"/>
    </location>
</feature>
<sequence length="867" mass="91477">MIVPERRRDRALLRPLSLAATAGTLALHLALPAAQADVLPLSPTSEASRDAWVNPLVRAEEGESPVRVELLSVEGDPGAHLRPGEELRLRVRVRNVSEDAVAQPTLQVRRGAEVSTVAEARQALALDTGAYPQALAPVSVGDSLRPGEERTVELRAATGADGLGLAADAAYPTLVAASGLIDGVARDFGTERLVVDTLTARGAHDASRTASADEPDAAEAPDPQGISLLYPLSEPTHVAPGETGEAPEAAPLLLEDDSLARSLASGGRLHSLLTAYERAIASSEVAGSTCLALDPALISTVDRMQESYSVVSPDYQRHHQGSPTRRLRDSWGVGSQEERRSPGAGTQAAQSWLHRLRGVAEQHCVVALPWANADLNAVQRTANPWLMREALQRGQEVISRVVGVAPQRGVVIPDSGYVSEATAASLGWAGQEGTPDEAWEADPSASHPPRQAPQGSGSTLDSPSLPDARAENQPHAPQHPVSVLVADNTVWSAPEAGRFAQIHPGIRAVTYPASLAATLAATGSDPATVGYSNPEGRFDPNLDSALSRRLTAAAAVRLATAESRDAHEPMLMVPPAELDATVGTMLLDELESALSEGRARPMTLSAYLSPSEEEESDLRAMTHAAQTAQQESPATAPRLGAPFLDPAVYSDAEVLRTTQQANYTDDLTGLMVNDPGIALTRYAFTAPLRQDLLAALSTSRRRGMAGFSDAVAATSRRLEGNREVLQELRGSVTLLPPGNVYTRTSDSSPLLIVAKNGLPLPVDATMRYHTEQEATITVPRNLRIPARGSITVQMTADIPGADDQAQMDLWLASSDGSAISSPVRIAVNTRAGLVKTSALLAGLGGLLVAGTLFRLGRRRRGGRARGD</sequence>
<feature type="transmembrane region" description="Helical" evidence="2">
    <location>
        <begin position="838"/>
        <end position="855"/>
    </location>
</feature>
<organism evidence="4 5">
    <name type="scientific">Corynebacterium mastitidis</name>
    <dbReference type="NCBI Taxonomy" id="161890"/>
    <lineage>
        <taxon>Bacteria</taxon>
        <taxon>Bacillati</taxon>
        <taxon>Actinomycetota</taxon>
        <taxon>Actinomycetes</taxon>
        <taxon>Mycobacteriales</taxon>
        <taxon>Corynebacteriaceae</taxon>
        <taxon>Corynebacterium</taxon>
    </lineage>
</organism>
<evidence type="ECO:0000256" key="1">
    <source>
        <dbReference type="SAM" id="MobiDB-lite"/>
    </source>
</evidence>
<feature type="signal peptide" evidence="3">
    <location>
        <begin position="1"/>
        <end position="36"/>
    </location>
</feature>
<keyword evidence="2" id="KW-0812">Transmembrane</keyword>
<comment type="caution">
    <text evidence="4">The sequence shown here is derived from an EMBL/GenBank/DDBJ whole genome shotgun (WGS) entry which is preliminary data.</text>
</comment>
<keyword evidence="2" id="KW-1133">Transmembrane helix</keyword>
<accession>A0ABU8NYI3</accession>
<feature type="chain" id="PRO_5047103063" description="Secreted protein" evidence="3">
    <location>
        <begin position="37"/>
        <end position="867"/>
    </location>
</feature>
<dbReference type="RefSeq" id="WP_337889767.1">
    <property type="nucleotide sequence ID" value="NZ_JBAHVI010000003.1"/>
</dbReference>